<dbReference type="InterPro" id="IPR029058">
    <property type="entry name" value="AB_hydrolase_fold"/>
</dbReference>
<keyword evidence="5" id="KW-1185">Reference proteome</keyword>
<proteinExistence type="predicted"/>
<evidence type="ECO:0008006" key="6">
    <source>
        <dbReference type="Google" id="ProtNLM"/>
    </source>
</evidence>
<evidence type="ECO:0000259" key="3">
    <source>
        <dbReference type="Pfam" id="PF20434"/>
    </source>
</evidence>
<dbReference type="PANTHER" id="PTHR48081">
    <property type="entry name" value="AB HYDROLASE SUPERFAMILY PROTEIN C4A8.06C"/>
    <property type="match status" value="1"/>
</dbReference>
<evidence type="ECO:0000313" key="5">
    <source>
        <dbReference type="Proteomes" id="UP001322138"/>
    </source>
</evidence>
<comment type="caution">
    <text evidence="4">The sequence shown here is derived from an EMBL/GenBank/DDBJ whole genome shotgun (WGS) entry which is preliminary data.</text>
</comment>
<dbReference type="Proteomes" id="UP001322138">
    <property type="component" value="Unassembled WGS sequence"/>
</dbReference>
<feature type="domain" description="Peptidase S9 prolyl oligopeptidase catalytic" evidence="2">
    <location>
        <begin position="345"/>
        <end position="434"/>
    </location>
</feature>
<gene>
    <name evidence="4" type="ORF">QC761_000900</name>
</gene>
<reference evidence="4 5" key="1">
    <citation type="journal article" date="2023" name="bioRxiv">
        <title>High-quality genome assemblies of four members of thePodospora anserinaspecies complex.</title>
        <authorList>
            <person name="Ament-Velasquez S.L."/>
            <person name="Vogan A.A."/>
            <person name="Wallerman O."/>
            <person name="Hartmann F."/>
            <person name="Gautier V."/>
            <person name="Silar P."/>
            <person name="Giraud T."/>
            <person name="Johannesson H."/>
        </authorList>
    </citation>
    <scope>NUCLEOTIDE SEQUENCE [LARGE SCALE GENOMIC DNA]</scope>
    <source>
        <strain evidence="4 5">CBS 112042</strain>
    </source>
</reference>
<dbReference type="SUPFAM" id="SSF53474">
    <property type="entry name" value="alpha/beta-Hydrolases"/>
    <property type="match status" value="1"/>
</dbReference>
<dbReference type="Gene3D" id="3.40.50.1820">
    <property type="entry name" value="alpha/beta hydrolase"/>
    <property type="match status" value="1"/>
</dbReference>
<dbReference type="InterPro" id="IPR050300">
    <property type="entry name" value="GDXG_lipolytic_enzyme"/>
</dbReference>
<evidence type="ECO:0000313" key="4">
    <source>
        <dbReference type="EMBL" id="KAK4645211.1"/>
    </source>
</evidence>
<dbReference type="RefSeq" id="XP_062734187.1">
    <property type="nucleotide sequence ID" value="XM_062871890.1"/>
</dbReference>
<keyword evidence="1" id="KW-0378">Hydrolase</keyword>
<accession>A0ABR0FMM9</accession>
<dbReference type="GeneID" id="87890957"/>
<dbReference type="EMBL" id="JAFFGZ010000004">
    <property type="protein sequence ID" value="KAK4645211.1"/>
    <property type="molecule type" value="Genomic_DNA"/>
</dbReference>
<protein>
    <recommendedName>
        <fullName evidence="6">Alpha/beta hydrolase fold-3 domain-containing protein</fullName>
    </recommendedName>
</protein>
<dbReference type="InterPro" id="IPR001375">
    <property type="entry name" value="Peptidase_S9_cat"/>
</dbReference>
<sequence length="440" mass="49613">MTAARRQVGHVAILGYEPINVTVAPHSSHLTPHFGFHLVSRHVQRPSCCRLAPCTPYFRVALVKMASTATPVDLNLPHGAPPGAPPGFTDHTFVSENGVKLSVRVWPADPPVEEPAPFVIWTHGGGWLGGAHFAPLPWLSPGFRARGYHLVSHNYRLAPQARIDDQLSDCLESVSWLRSNLPSLLGEDKVDVDRYVLVGESAGGHLVTLMAAHLSPPPKAVVDVYGLVDFLSIPHFCDSVQFEPWKPDNPAPWKGEFTDAELDAFLEDRNPENLLTDALAWNEQEVLTEQQIQQYWATDFKYNRRIRLQAELHMRRSLNFDMEGLRKGVMHREKFKTQEDFVAFLEDMSPYRVLRKDQKGTYPPTAFMHGSGDEAVHIDQSYRMAELLKSRGVPVLECYEEGEPHVYDLKYISRNINGWETYVQPVLDFVDSHVGHESKG</sequence>
<dbReference type="Pfam" id="PF20434">
    <property type="entry name" value="BD-FAE"/>
    <property type="match status" value="1"/>
</dbReference>
<feature type="domain" description="BD-FAE-like" evidence="3">
    <location>
        <begin position="113"/>
        <end position="233"/>
    </location>
</feature>
<organism evidence="4 5">
    <name type="scientific">Podospora bellae-mahoneyi</name>
    <dbReference type="NCBI Taxonomy" id="2093777"/>
    <lineage>
        <taxon>Eukaryota</taxon>
        <taxon>Fungi</taxon>
        <taxon>Dikarya</taxon>
        <taxon>Ascomycota</taxon>
        <taxon>Pezizomycotina</taxon>
        <taxon>Sordariomycetes</taxon>
        <taxon>Sordariomycetidae</taxon>
        <taxon>Sordariales</taxon>
        <taxon>Podosporaceae</taxon>
        <taxon>Podospora</taxon>
    </lineage>
</organism>
<dbReference type="InterPro" id="IPR049492">
    <property type="entry name" value="BD-FAE-like_dom"/>
</dbReference>
<evidence type="ECO:0000259" key="2">
    <source>
        <dbReference type="Pfam" id="PF00326"/>
    </source>
</evidence>
<evidence type="ECO:0000256" key="1">
    <source>
        <dbReference type="ARBA" id="ARBA00022801"/>
    </source>
</evidence>
<dbReference type="PANTHER" id="PTHR48081:SF3">
    <property type="entry name" value="ALPHA_BETA HYDROLASE FOLD-3 DOMAIN-CONTAINING PROTEIN"/>
    <property type="match status" value="1"/>
</dbReference>
<name>A0ABR0FMM9_9PEZI</name>
<dbReference type="Pfam" id="PF00326">
    <property type="entry name" value="Peptidase_S9"/>
    <property type="match status" value="1"/>
</dbReference>